<dbReference type="AlphaFoldDB" id="A0A3B1BKF0"/>
<reference evidence="1" key="1">
    <citation type="submission" date="2018-06" db="EMBL/GenBank/DDBJ databases">
        <authorList>
            <person name="Zhirakovskaya E."/>
        </authorList>
    </citation>
    <scope>NUCLEOTIDE SEQUENCE</scope>
</reference>
<name>A0A3B1BKF0_9ZZZZ</name>
<organism evidence="1">
    <name type="scientific">hydrothermal vent metagenome</name>
    <dbReference type="NCBI Taxonomy" id="652676"/>
    <lineage>
        <taxon>unclassified sequences</taxon>
        <taxon>metagenomes</taxon>
        <taxon>ecological metagenomes</taxon>
    </lineage>
</organism>
<protein>
    <submittedName>
        <fullName evidence="1">Uncharacterized protein</fullName>
    </submittedName>
</protein>
<proteinExistence type="predicted"/>
<dbReference type="EMBL" id="UOGC01000002">
    <property type="protein sequence ID" value="VAX15021.1"/>
    <property type="molecule type" value="Genomic_DNA"/>
</dbReference>
<evidence type="ECO:0000313" key="1">
    <source>
        <dbReference type="EMBL" id="VAX15021.1"/>
    </source>
</evidence>
<accession>A0A3B1BKF0</accession>
<gene>
    <name evidence="1" type="ORF">MNBD_NITROSPINAE01-1648</name>
</gene>
<sequence length="53" mass="5857">MKAKKEMLESKGVCKHCGGVVRAYRGSTSCLMCGRDEKHECEMCCGESLRKTA</sequence>